<protein>
    <recommendedName>
        <fullName evidence="3">F-box domain-containing protein</fullName>
    </recommendedName>
</protein>
<dbReference type="AlphaFoldDB" id="A0A1B7P5S3"/>
<keyword evidence="2" id="KW-1185">Reference proteome</keyword>
<evidence type="ECO:0000313" key="1">
    <source>
        <dbReference type="EMBL" id="OAX84353.1"/>
    </source>
</evidence>
<comment type="caution">
    <text evidence="1">The sequence shown here is derived from an EMBL/GenBank/DDBJ whole genome shotgun (WGS) entry which is preliminary data.</text>
</comment>
<evidence type="ECO:0008006" key="3">
    <source>
        <dbReference type="Google" id="ProtNLM"/>
    </source>
</evidence>
<proteinExistence type="predicted"/>
<evidence type="ECO:0000313" key="2">
    <source>
        <dbReference type="Proteomes" id="UP000091918"/>
    </source>
</evidence>
<dbReference type="InterPro" id="IPR036047">
    <property type="entry name" value="F-box-like_dom_sf"/>
</dbReference>
<organism evidence="1 2">
    <name type="scientific">Emergomyces africanus</name>
    <dbReference type="NCBI Taxonomy" id="1955775"/>
    <lineage>
        <taxon>Eukaryota</taxon>
        <taxon>Fungi</taxon>
        <taxon>Dikarya</taxon>
        <taxon>Ascomycota</taxon>
        <taxon>Pezizomycotina</taxon>
        <taxon>Eurotiomycetes</taxon>
        <taxon>Eurotiomycetidae</taxon>
        <taxon>Onygenales</taxon>
        <taxon>Ajellomycetaceae</taxon>
        <taxon>Emergomyces</taxon>
    </lineage>
</organism>
<dbReference type="InterPro" id="IPR011047">
    <property type="entry name" value="Quinoprotein_ADH-like_sf"/>
</dbReference>
<dbReference type="EMBL" id="LGUA01000083">
    <property type="protein sequence ID" value="OAX84353.1"/>
    <property type="molecule type" value="Genomic_DNA"/>
</dbReference>
<sequence>MFGEERVDVFKRLNFDCAAIIFSSLAPIDVVRCSQASRTLREWSLWFMSSDGLRRRQFPYFTDEGLFDNDTLSPINRYTRFTRIQRSFKDGRPSSVFKFVAAKPLKTRGDYAVWIFGSSVRYHRLRNKPGDKSCSRIQPLRKLPLPIRSPSRRYAPFAPHFIDVNAAGYLFVRVGIEEWCSRRIEFTHDMVFSLEGTKLLWHHDRDMDGLPELQPLHIGKERVYYITMFARPELIAYDVRSGRQLYRSPLPESIDNNSHYPQFNFIFDKDHEFLAYVSRDCSHSSPSILIVLINGADGHVSQEIEVSDVHWPLELKEQPNVAAFALERKKQSFLNGRYDLMIFEKYSLQEDGLFALTSRDLFTLKGSTIPDRTFIYLDPFRLLAFAMIDATSDSTIPHVLELRKLSDTNLRNKIEVELGEEGVRKKVDNWFTLGAAGYITLPPKTAGSEVRRPLKVRGIETYLASKISFWGERGILFYVNGYQPRNSDTIYALDFIPKASNAHSGAHET</sequence>
<gene>
    <name evidence="1" type="ORF">ACJ72_01269</name>
</gene>
<dbReference type="OrthoDB" id="4182504at2759"/>
<dbReference type="SUPFAM" id="SSF50998">
    <property type="entry name" value="Quinoprotein alcohol dehydrogenase-like"/>
    <property type="match status" value="1"/>
</dbReference>
<reference evidence="1 2" key="1">
    <citation type="submission" date="2015-07" db="EMBL/GenBank/DDBJ databases">
        <title>Emmonsia species relationships and genome sequence.</title>
        <authorList>
            <person name="Cuomo C.A."/>
            <person name="Schwartz I.S."/>
            <person name="Kenyon C."/>
            <person name="de Hoog G.S."/>
            <person name="Govender N.P."/>
            <person name="Botha A."/>
            <person name="Moreno L."/>
            <person name="de Vries M."/>
            <person name="Munoz J.F."/>
            <person name="Stielow J.B."/>
        </authorList>
    </citation>
    <scope>NUCLEOTIDE SEQUENCE [LARGE SCALE GENOMIC DNA]</scope>
    <source>
        <strain evidence="1 2">CBS 136260</strain>
    </source>
</reference>
<dbReference type="Proteomes" id="UP000091918">
    <property type="component" value="Unassembled WGS sequence"/>
</dbReference>
<dbReference type="SUPFAM" id="SSF81383">
    <property type="entry name" value="F-box domain"/>
    <property type="match status" value="1"/>
</dbReference>
<name>A0A1B7P5S3_9EURO</name>
<accession>A0A1B7P5S3</accession>